<dbReference type="InterPro" id="IPR013689">
    <property type="entry name" value="RNA_helicase_ATP-dep_HrpB_C"/>
</dbReference>
<dbReference type="STRING" id="1183432.AGR3A_Cc10001"/>
<dbReference type="InterPro" id="IPR001650">
    <property type="entry name" value="Helicase_C-like"/>
</dbReference>
<gene>
    <name evidence="8" type="primary">hrpB</name>
    <name evidence="8" type="ORF">AGR3A_Cc10001</name>
</gene>
<keyword evidence="4" id="KW-0067">ATP-binding</keyword>
<dbReference type="SUPFAM" id="SSF52540">
    <property type="entry name" value="P-loop containing nucleoside triphosphate hydrolases"/>
    <property type="match status" value="1"/>
</dbReference>
<dbReference type="Proteomes" id="UP000191988">
    <property type="component" value="Unassembled WGS sequence"/>
</dbReference>
<dbReference type="SMART" id="SM00490">
    <property type="entry name" value="HELICc"/>
    <property type="match status" value="1"/>
</dbReference>
<dbReference type="InterPro" id="IPR048333">
    <property type="entry name" value="HA2_WH"/>
</dbReference>
<keyword evidence="9" id="KW-1185">Reference proteome</keyword>
<dbReference type="NCBIfam" id="TIGR01970">
    <property type="entry name" value="DEAH_box_HrpB"/>
    <property type="match status" value="1"/>
</dbReference>
<dbReference type="GO" id="GO:0004386">
    <property type="term" value="F:helicase activity"/>
    <property type="evidence" value="ECO:0007669"/>
    <property type="project" value="UniProtKB-KW"/>
</dbReference>
<feature type="domain" description="Helicase C-terminal" evidence="7">
    <location>
        <begin position="211"/>
        <end position="380"/>
    </location>
</feature>
<dbReference type="Pfam" id="PF00271">
    <property type="entry name" value="Helicase_C"/>
    <property type="match status" value="1"/>
</dbReference>
<dbReference type="SMART" id="SM00847">
    <property type="entry name" value="HA2"/>
    <property type="match status" value="1"/>
</dbReference>
<dbReference type="Pfam" id="PF24473">
    <property type="entry name" value="CON_HrpB"/>
    <property type="match status" value="1"/>
</dbReference>
<dbReference type="PANTHER" id="PTHR43519:SF1">
    <property type="entry name" value="ATP-DEPENDENT RNA HELICASE HRPB"/>
    <property type="match status" value="1"/>
</dbReference>
<dbReference type="GO" id="GO:0003676">
    <property type="term" value="F:nucleic acid binding"/>
    <property type="evidence" value="ECO:0007669"/>
    <property type="project" value="InterPro"/>
</dbReference>
<accession>A0A1S7NJZ7</accession>
<dbReference type="FunFam" id="3.40.50.300:FF:002125">
    <property type="entry name" value="ATP-dependent helicase HrpB"/>
    <property type="match status" value="1"/>
</dbReference>
<dbReference type="InterPro" id="IPR010225">
    <property type="entry name" value="HrpB"/>
</dbReference>
<evidence type="ECO:0000256" key="5">
    <source>
        <dbReference type="SAM" id="MobiDB-lite"/>
    </source>
</evidence>
<dbReference type="Gene3D" id="1.20.120.1080">
    <property type="match status" value="1"/>
</dbReference>
<dbReference type="CDD" id="cd17990">
    <property type="entry name" value="DEXHc_HrpB"/>
    <property type="match status" value="1"/>
</dbReference>
<dbReference type="GO" id="GO:0005524">
    <property type="term" value="F:ATP binding"/>
    <property type="evidence" value="ECO:0007669"/>
    <property type="project" value="UniProtKB-KW"/>
</dbReference>
<organism evidence="8 9">
    <name type="scientific">Agrobacterium tomkonis CFBP 6623</name>
    <dbReference type="NCBI Taxonomy" id="1183432"/>
    <lineage>
        <taxon>Bacteria</taxon>
        <taxon>Pseudomonadati</taxon>
        <taxon>Pseudomonadota</taxon>
        <taxon>Alphaproteobacteria</taxon>
        <taxon>Hyphomicrobiales</taxon>
        <taxon>Rhizobiaceae</taxon>
        <taxon>Rhizobium/Agrobacterium group</taxon>
        <taxon>Agrobacterium</taxon>
        <taxon>Agrobacterium tumefaciens complex</taxon>
    </lineage>
</organism>
<reference evidence="9" key="1">
    <citation type="submission" date="2016-01" db="EMBL/GenBank/DDBJ databases">
        <authorList>
            <person name="Regsiter A."/>
            <person name="william w."/>
        </authorList>
    </citation>
    <scope>NUCLEOTIDE SEQUENCE [LARGE SCALE GENOMIC DNA]</scope>
    <source>
        <strain evidence="9">CFBP 6623</strain>
    </source>
</reference>
<evidence type="ECO:0000256" key="2">
    <source>
        <dbReference type="ARBA" id="ARBA00022801"/>
    </source>
</evidence>
<dbReference type="InterPro" id="IPR027417">
    <property type="entry name" value="P-loop_NTPase"/>
</dbReference>
<evidence type="ECO:0000313" key="8">
    <source>
        <dbReference type="EMBL" id="CUX07898.1"/>
    </source>
</evidence>
<dbReference type="Gene3D" id="3.40.50.300">
    <property type="entry name" value="P-loop containing nucleotide triphosphate hydrolases"/>
    <property type="match status" value="2"/>
</dbReference>
<dbReference type="Pfam" id="PF04408">
    <property type="entry name" value="WHD_HA2"/>
    <property type="match status" value="1"/>
</dbReference>
<name>A0A1S7NJZ7_9HYPH</name>
<dbReference type="InterPro" id="IPR056329">
    <property type="entry name" value="CON_HrpB"/>
</dbReference>
<dbReference type="InterPro" id="IPR014001">
    <property type="entry name" value="Helicase_ATP-bd"/>
</dbReference>
<dbReference type="InterPro" id="IPR011545">
    <property type="entry name" value="DEAD/DEAH_box_helicase_dom"/>
</dbReference>
<evidence type="ECO:0000256" key="4">
    <source>
        <dbReference type="ARBA" id="ARBA00022840"/>
    </source>
</evidence>
<evidence type="ECO:0000256" key="3">
    <source>
        <dbReference type="ARBA" id="ARBA00022806"/>
    </source>
</evidence>
<dbReference type="CDD" id="cd18791">
    <property type="entry name" value="SF2_C_RHA"/>
    <property type="match status" value="1"/>
</dbReference>
<keyword evidence="3 8" id="KW-0347">Helicase</keyword>
<keyword evidence="1" id="KW-0547">Nucleotide-binding</keyword>
<dbReference type="PIRSF" id="PIRSF005496">
    <property type="entry name" value="ATP_hel_hrpB"/>
    <property type="match status" value="1"/>
</dbReference>
<evidence type="ECO:0000259" key="6">
    <source>
        <dbReference type="PROSITE" id="PS51192"/>
    </source>
</evidence>
<evidence type="ECO:0000313" key="9">
    <source>
        <dbReference type="Proteomes" id="UP000191988"/>
    </source>
</evidence>
<dbReference type="Pfam" id="PF08482">
    <property type="entry name" value="HrpB_C"/>
    <property type="match status" value="1"/>
</dbReference>
<dbReference type="InterPro" id="IPR007502">
    <property type="entry name" value="Helicase-assoc_dom"/>
</dbReference>
<feature type="region of interest" description="Disordered" evidence="5">
    <location>
        <begin position="805"/>
        <end position="828"/>
    </location>
</feature>
<feature type="domain" description="Helicase ATP-binding" evidence="6">
    <location>
        <begin position="25"/>
        <end position="189"/>
    </location>
</feature>
<evidence type="ECO:0000256" key="1">
    <source>
        <dbReference type="ARBA" id="ARBA00022741"/>
    </source>
</evidence>
<dbReference type="PROSITE" id="PS51194">
    <property type="entry name" value="HELICASE_CTER"/>
    <property type="match status" value="1"/>
</dbReference>
<evidence type="ECO:0000259" key="7">
    <source>
        <dbReference type="PROSITE" id="PS51194"/>
    </source>
</evidence>
<dbReference type="AlphaFoldDB" id="A0A1S7NJZ7"/>
<dbReference type="SMART" id="SM00487">
    <property type="entry name" value="DEXDc"/>
    <property type="match status" value="1"/>
</dbReference>
<dbReference type="GO" id="GO:0016787">
    <property type="term" value="F:hydrolase activity"/>
    <property type="evidence" value="ECO:0007669"/>
    <property type="project" value="UniProtKB-KW"/>
</dbReference>
<dbReference type="RefSeq" id="WP_046799747.1">
    <property type="nucleotide sequence ID" value="NZ_LT009723.1"/>
</dbReference>
<sequence>MTRTPTPIKTDLPALPVSDVLGDIADALAGAKRAVLSAPPGAGKTTLVPLHLLRQEWRGDGKIILLEPRRLAARAAAGRMADLLHESVGDTVGYRMRLDNRISSKTRIEVVTEGVFARMVLDDPELAGVSAVIFDEFHERSLDGDFGLALALDVQDGLRDDLRILVMSATLDVERISTLMGNAPVVQSLGRTFPIDIRYEDRWHGAPVEEKVTKAIIEAHAAETGSILAFLPGQAEITRTAARLEGRFSDDTDIIPLYGNLSQKEQDAAIKPAAAGRRKIVLATSIAETSITIDGVRVVIDSGLQRLPVFEPATGITRLETVRVSRASADQRAGRAGRTEPGVAIRLWHPGQTAALNVFTPPQILASDLSGLALDLAHWGVHDPSMLAFLDTPPEVALKESVALLKNLGALDESGALTQRGRLMRGLSLPPRLAAMVIAAASEGAGKKAAMLAVMLTEQGLGGNDLDLDERLRRFVSDRSERAQAARKLASRLFDAIGDTKTVAELPSEAGPLLLHAYPDRIALQRGARGRYVMANGRGAELAETERLAASRMLVVADITGRAAQPRILAAAGIDRVDIEERMPHLIVQQDQLLFDKASGQARARRVTRLGAIILDETPLPRPEGEKAALALANGIREFGIGILPFSKETLQLRDRIGFLNASIGDPWPDVSDAALLSRLDDWFVPFQHGARSLQDIRPGSLSEGIMSLVPHEVARDLGRLAPTHFEAPTGHRHPIRYDASEPTLSIRVQELFGLTSHPAIAQGRLPLLLELTSPAHRPIQTTRDLPGFWAGSWKDVRADMRGRYPRHPWPEDPAAALPTSRAKPRGT</sequence>
<dbReference type="Pfam" id="PF00270">
    <property type="entry name" value="DEAD"/>
    <property type="match status" value="1"/>
</dbReference>
<dbReference type="PROSITE" id="PS51192">
    <property type="entry name" value="HELICASE_ATP_BIND_1"/>
    <property type="match status" value="1"/>
</dbReference>
<dbReference type="InterPro" id="IPR049614">
    <property type="entry name" value="HrpB_DEXH"/>
</dbReference>
<keyword evidence="2" id="KW-0378">Hydrolase</keyword>
<dbReference type="PANTHER" id="PTHR43519">
    <property type="entry name" value="ATP-DEPENDENT RNA HELICASE HRPB"/>
    <property type="match status" value="1"/>
</dbReference>
<dbReference type="EMBL" id="FBWK01000001">
    <property type="protein sequence ID" value="CUX07898.1"/>
    <property type="molecule type" value="Genomic_DNA"/>
</dbReference>
<proteinExistence type="predicted"/>
<protein>
    <submittedName>
        <fullName evidence="8">ATP-dependent helicase</fullName>
    </submittedName>
</protein>